<feature type="compositionally biased region" description="Low complexity" evidence="6">
    <location>
        <begin position="300"/>
        <end position="311"/>
    </location>
</feature>
<name>A0A8R1DFI6_CAEJA</name>
<feature type="region of interest" description="Disordered" evidence="6">
    <location>
        <begin position="295"/>
        <end position="408"/>
    </location>
</feature>
<dbReference type="GO" id="GO:1901076">
    <property type="term" value="P:positive regulation of engulfment of apoptotic cell"/>
    <property type="evidence" value="ECO:0007669"/>
    <property type="project" value="EnsemblMetazoa"/>
</dbReference>
<proteinExistence type="inferred from homology"/>
<dbReference type="PROSITE" id="PS01179">
    <property type="entry name" value="PID"/>
    <property type="match status" value="1"/>
</dbReference>
<dbReference type="Gene3D" id="2.30.29.30">
    <property type="entry name" value="Pleckstrin-homology domain (PH domain)/Phosphotyrosine-binding domain (PTB)"/>
    <property type="match status" value="1"/>
</dbReference>
<evidence type="ECO:0000256" key="2">
    <source>
        <dbReference type="ARBA" id="ARBA00022490"/>
    </source>
</evidence>
<dbReference type="SUPFAM" id="SSF50729">
    <property type="entry name" value="PH domain-like"/>
    <property type="match status" value="1"/>
</dbReference>
<dbReference type="SMART" id="SM00462">
    <property type="entry name" value="PTB"/>
    <property type="match status" value="1"/>
</dbReference>
<feature type="compositionally biased region" description="Low complexity" evidence="6">
    <location>
        <begin position="398"/>
        <end position="408"/>
    </location>
</feature>
<sequence length="483" mass="52189">MAKDIYKTFKRSISGIAGRDNSLNGESSTGGPSTSSTHVKYRGGSGRTWIHPPDYLINGRVEYVARFMGSVETSKPHGSDVAREAIHAIRFQRDLKRSEQSRETAKLQKVDIRISIDNVAIVDTKSKVMMYSFPLGRISFCADDKDDKRMFSFIARAEGADAKHSCYAFTSEKLAEDITLTIGEAFDLAYKRFLDKNRTSLENQKQVFILRKKIAELETENQVLIERLAAALRGNTRIVEDAESQPAPALPMSPMPQGPPPNMPPSSSSAIYSTPRANDLHLLPPTEMAPKLPQIATNTSSSSSPSSVSPSGPAPSLPPPRPPALAPPPPVAPRRNPVVSPKNSVQLDGLDLGEAKRDVFDDSFDPRAEEKKSVAEGPDYNPFGADFLPSLNNGNGEPSSSSSPPSAAAARLASEAIAQLPKKTAAEYDAMISEVEKKLAAMSNGASFEFGQLETGDLGGIEGESEYGTPSDRLNPNVMNLKQ</sequence>
<evidence type="ECO:0000256" key="3">
    <source>
        <dbReference type="ARBA" id="ARBA00022907"/>
    </source>
</evidence>
<evidence type="ECO:0000256" key="5">
    <source>
        <dbReference type="SAM" id="Coils"/>
    </source>
</evidence>
<feature type="domain" description="PID" evidence="7">
    <location>
        <begin position="61"/>
        <end position="207"/>
    </location>
</feature>
<feature type="compositionally biased region" description="Pro residues" evidence="6">
    <location>
        <begin position="248"/>
        <end position="264"/>
    </location>
</feature>
<dbReference type="GO" id="GO:0045335">
    <property type="term" value="C:phagocytic vesicle"/>
    <property type="evidence" value="ECO:0007669"/>
    <property type="project" value="EnsemblMetazoa"/>
</dbReference>
<evidence type="ECO:0000313" key="9">
    <source>
        <dbReference type="Proteomes" id="UP000005237"/>
    </source>
</evidence>
<evidence type="ECO:0000256" key="4">
    <source>
        <dbReference type="ARBA" id="ARBA00060944"/>
    </source>
</evidence>
<dbReference type="OMA" id="HAIRFQL"/>
<comment type="similarity">
    <text evidence="4">Belongs to the ced-6 family.</text>
</comment>
<dbReference type="GO" id="GO:1904747">
    <property type="term" value="P:positive regulation of apoptotic process involved in development"/>
    <property type="evidence" value="ECO:0007669"/>
    <property type="project" value="EnsemblMetazoa"/>
</dbReference>
<evidence type="ECO:0000256" key="6">
    <source>
        <dbReference type="SAM" id="MobiDB-lite"/>
    </source>
</evidence>
<dbReference type="PANTHER" id="PTHR11232">
    <property type="entry name" value="PHOSPHOTYROSINE INTERACTION DOMAIN-CONTAINING FAMILY MEMBER"/>
    <property type="match status" value="1"/>
</dbReference>
<feature type="coiled-coil region" evidence="5">
    <location>
        <begin position="207"/>
        <end position="234"/>
    </location>
</feature>
<dbReference type="CDD" id="cd01273">
    <property type="entry name" value="PTB_CED-6"/>
    <property type="match status" value="1"/>
</dbReference>
<dbReference type="GO" id="GO:0000132">
    <property type="term" value="P:establishment of mitotic spindle orientation"/>
    <property type="evidence" value="ECO:0007669"/>
    <property type="project" value="EnsemblMetazoa"/>
</dbReference>
<protein>
    <submittedName>
        <fullName evidence="8">PID domain-containing protein</fullName>
    </submittedName>
</protein>
<dbReference type="PANTHER" id="PTHR11232:SF77">
    <property type="entry name" value="GULP PTB DOMAIN CONTAINING ENGULFMENT ADAPTOR 1"/>
    <property type="match status" value="1"/>
</dbReference>
<dbReference type="EnsemblMetazoa" id="CJA00968.1">
    <property type="protein sequence ID" value="CJA00968.1"/>
    <property type="gene ID" value="WBGene00120172"/>
</dbReference>
<feature type="region of interest" description="Disordered" evidence="6">
    <location>
        <begin position="451"/>
        <end position="483"/>
    </location>
</feature>
<keyword evidence="2" id="KW-0963">Cytoplasm</keyword>
<reference evidence="8" key="2">
    <citation type="submission" date="2022-06" db="UniProtKB">
        <authorList>
            <consortium name="EnsemblMetazoa"/>
        </authorList>
    </citation>
    <scope>IDENTIFICATION</scope>
    <source>
        <strain evidence="8">DF5081</strain>
    </source>
</reference>
<organism evidence="8 9">
    <name type="scientific">Caenorhabditis japonica</name>
    <dbReference type="NCBI Taxonomy" id="281687"/>
    <lineage>
        <taxon>Eukaryota</taxon>
        <taxon>Metazoa</taxon>
        <taxon>Ecdysozoa</taxon>
        <taxon>Nematoda</taxon>
        <taxon>Chromadorea</taxon>
        <taxon>Rhabditida</taxon>
        <taxon>Rhabditina</taxon>
        <taxon>Rhabditomorpha</taxon>
        <taxon>Rhabditoidea</taxon>
        <taxon>Rhabditidae</taxon>
        <taxon>Peloderinae</taxon>
        <taxon>Caenorhabditis</taxon>
    </lineage>
</organism>
<dbReference type="AlphaFoldDB" id="A0A8R1DFI6"/>
<feature type="compositionally biased region" description="Polar residues" evidence="6">
    <location>
        <begin position="472"/>
        <end position="483"/>
    </location>
</feature>
<dbReference type="GO" id="GO:1902742">
    <property type="term" value="P:apoptotic process involved in development"/>
    <property type="evidence" value="ECO:0007669"/>
    <property type="project" value="EnsemblMetazoa"/>
</dbReference>
<comment type="subcellular location">
    <subcellularLocation>
        <location evidence="1">Cytoplasm</location>
    </subcellularLocation>
</comment>
<dbReference type="GO" id="GO:0005124">
    <property type="term" value="F:scavenger receptor binding"/>
    <property type="evidence" value="ECO:0007669"/>
    <property type="project" value="EnsemblMetazoa"/>
</dbReference>
<evidence type="ECO:0000259" key="7">
    <source>
        <dbReference type="PROSITE" id="PS01179"/>
    </source>
</evidence>
<evidence type="ECO:0000256" key="1">
    <source>
        <dbReference type="ARBA" id="ARBA00004496"/>
    </source>
</evidence>
<feature type="compositionally biased region" description="Basic and acidic residues" evidence="6">
    <location>
        <begin position="353"/>
        <end position="374"/>
    </location>
</feature>
<dbReference type="GO" id="GO:0070986">
    <property type="term" value="P:left/right axis specification"/>
    <property type="evidence" value="ECO:0007669"/>
    <property type="project" value="EnsemblMetazoa"/>
</dbReference>
<dbReference type="Pfam" id="PF00640">
    <property type="entry name" value="PID"/>
    <property type="match status" value="1"/>
</dbReference>
<accession>A0A8R1DFI6</accession>
<dbReference type="FunFam" id="2.30.29.30:FF:000118">
    <property type="entry name" value="GULP PTB domain containing engulfment adaptor 1"/>
    <property type="match status" value="1"/>
</dbReference>
<dbReference type="GO" id="GO:0043652">
    <property type="term" value="P:engulfment of apoptotic cell"/>
    <property type="evidence" value="ECO:0007669"/>
    <property type="project" value="EnsemblMetazoa"/>
</dbReference>
<dbReference type="Proteomes" id="UP000005237">
    <property type="component" value="Unassembled WGS sequence"/>
</dbReference>
<dbReference type="InterPro" id="IPR011993">
    <property type="entry name" value="PH-like_dom_sf"/>
</dbReference>
<dbReference type="GO" id="GO:1903356">
    <property type="term" value="P:positive regulation of distal tip cell migration"/>
    <property type="evidence" value="ECO:0007669"/>
    <property type="project" value="EnsemblMetazoa"/>
</dbReference>
<feature type="region of interest" description="Disordered" evidence="6">
    <location>
        <begin position="243"/>
        <end position="273"/>
    </location>
</feature>
<dbReference type="InterPro" id="IPR006020">
    <property type="entry name" value="PTB/PI_dom"/>
</dbReference>
<feature type="compositionally biased region" description="Low complexity" evidence="6">
    <location>
        <begin position="25"/>
        <end position="37"/>
    </location>
</feature>
<feature type="compositionally biased region" description="Pro residues" evidence="6">
    <location>
        <begin position="312"/>
        <end position="332"/>
    </location>
</feature>
<keyword evidence="3" id="KW-0581">Phagocytosis</keyword>
<reference evidence="9" key="1">
    <citation type="submission" date="2010-08" db="EMBL/GenBank/DDBJ databases">
        <authorList>
            <consortium name="Caenorhabditis japonica Sequencing Consortium"/>
            <person name="Wilson R.K."/>
        </authorList>
    </citation>
    <scope>NUCLEOTIDE SEQUENCE [LARGE SCALE GENOMIC DNA]</scope>
    <source>
        <strain evidence="9">DF5081</strain>
    </source>
</reference>
<feature type="region of interest" description="Disordered" evidence="6">
    <location>
        <begin position="17"/>
        <end position="44"/>
    </location>
</feature>
<evidence type="ECO:0000313" key="8">
    <source>
        <dbReference type="EnsemblMetazoa" id="CJA00968.1"/>
    </source>
</evidence>
<dbReference type="GO" id="GO:0009898">
    <property type="term" value="C:cytoplasmic side of plasma membrane"/>
    <property type="evidence" value="ECO:0007669"/>
    <property type="project" value="EnsemblMetazoa"/>
</dbReference>
<dbReference type="InterPro" id="IPR051133">
    <property type="entry name" value="Adapter_Engulfment-Domain"/>
</dbReference>
<keyword evidence="5" id="KW-0175">Coiled coil</keyword>
<dbReference type="GO" id="GO:0035615">
    <property type="term" value="F:clathrin adaptor activity"/>
    <property type="evidence" value="ECO:0007669"/>
    <property type="project" value="EnsemblMetazoa"/>
</dbReference>
<keyword evidence="9" id="KW-1185">Reference proteome</keyword>